<evidence type="ECO:0000313" key="8">
    <source>
        <dbReference type="Proteomes" id="UP001370490"/>
    </source>
</evidence>
<keyword evidence="3" id="KW-0238">DNA-binding</keyword>
<dbReference type="PROSITE" id="PS50888">
    <property type="entry name" value="BHLH"/>
    <property type="match status" value="1"/>
</dbReference>
<name>A0AAN8YVZ5_9MAGN</name>
<evidence type="ECO:0000259" key="6">
    <source>
        <dbReference type="PROSITE" id="PS50888"/>
    </source>
</evidence>
<proteinExistence type="predicted"/>
<dbReference type="CDD" id="cd11393">
    <property type="entry name" value="bHLH_AtbHLH_like"/>
    <property type="match status" value="1"/>
</dbReference>
<keyword evidence="4" id="KW-0804">Transcription</keyword>
<dbReference type="SMART" id="SM00353">
    <property type="entry name" value="HLH"/>
    <property type="match status" value="1"/>
</dbReference>
<dbReference type="InterPro" id="IPR036638">
    <property type="entry name" value="HLH_DNA-bd_sf"/>
</dbReference>
<keyword evidence="2" id="KW-0805">Transcription regulation</keyword>
<gene>
    <name evidence="7" type="ORF">RJ641_021721</name>
</gene>
<evidence type="ECO:0000256" key="4">
    <source>
        <dbReference type="ARBA" id="ARBA00023163"/>
    </source>
</evidence>
<organism evidence="7 8">
    <name type="scientific">Dillenia turbinata</name>
    <dbReference type="NCBI Taxonomy" id="194707"/>
    <lineage>
        <taxon>Eukaryota</taxon>
        <taxon>Viridiplantae</taxon>
        <taxon>Streptophyta</taxon>
        <taxon>Embryophyta</taxon>
        <taxon>Tracheophyta</taxon>
        <taxon>Spermatophyta</taxon>
        <taxon>Magnoliopsida</taxon>
        <taxon>eudicotyledons</taxon>
        <taxon>Gunneridae</taxon>
        <taxon>Pentapetalae</taxon>
        <taxon>Dilleniales</taxon>
        <taxon>Dilleniaceae</taxon>
        <taxon>Dillenia</taxon>
    </lineage>
</organism>
<accession>A0AAN8YVZ5</accession>
<keyword evidence="8" id="KW-1185">Reference proteome</keyword>
<dbReference type="InterPro" id="IPR011598">
    <property type="entry name" value="bHLH_dom"/>
</dbReference>
<evidence type="ECO:0000313" key="7">
    <source>
        <dbReference type="EMBL" id="KAK6914400.1"/>
    </source>
</evidence>
<comment type="subcellular location">
    <subcellularLocation>
        <location evidence="1">Nucleus</location>
    </subcellularLocation>
</comment>
<dbReference type="PANTHER" id="PTHR16223">
    <property type="entry name" value="TRANSCRIPTION FACTOR BHLH83-RELATED"/>
    <property type="match status" value="1"/>
</dbReference>
<evidence type="ECO:0000256" key="1">
    <source>
        <dbReference type="ARBA" id="ARBA00004123"/>
    </source>
</evidence>
<sequence>MSRLKPQLSFTGQDSLSHISEVSENIVDGNSSGNSHRNAANSYANTGFAIGSWDDSDSIIFSSPPNKRSKSVNGGILNSLTTLETQFILPQTSLDMATMDKVLQIPHDSVPCKIRAKRGCATHPRSIAERERRTRISGKLKKLEELVPNMDKQTSYADMLDLAVQHIKGLQNEVQVCNRRMTIFYIHALNL</sequence>
<dbReference type="EMBL" id="JBAMMX010000026">
    <property type="protein sequence ID" value="KAK6914400.1"/>
    <property type="molecule type" value="Genomic_DNA"/>
</dbReference>
<dbReference type="SUPFAM" id="SSF47459">
    <property type="entry name" value="HLH, helix-loop-helix DNA-binding domain"/>
    <property type="match status" value="1"/>
</dbReference>
<dbReference type="GO" id="GO:0000981">
    <property type="term" value="F:DNA-binding transcription factor activity, RNA polymerase II-specific"/>
    <property type="evidence" value="ECO:0007669"/>
    <property type="project" value="TreeGrafter"/>
</dbReference>
<dbReference type="PANTHER" id="PTHR16223:SF177">
    <property type="entry name" value="TRANSCRIPTION FACTOR BHLH129"/>
    <property type="match status" value="1"/>
</dbReference>
<feature type="domain" description="BHLH" evidence="6">
    <location>
        <begin position="120"/>
        <end position="170"/>
    </location>
</feature>
<reference evidence="7 8" key="1">
    <citation type="submission" date="2023-12" db="EMBL/GenBank/DDBJ databases">
        <title>A high-quality genome assembly for Dillenia turbinata (Dilleniales).</title>
        <authorList>
            <person name="Chanderbali A."/>
        </authorList>
    </citation>
    <scope>NUCLEOTIDE SEQUENCE [LARGE SCALE GENOMIC DNA]</scope>
    <source>
        <strain evidence="7">LSX21</strain>
        <tissue evidence="7">Leaf</tissue>
    </source>
</reference>
<dbReference type="GO" id="GO:0046983">
    <property type="term" value="F:protein dimerization activity"/>
    <property type="evidence" value="ECO:0007669"/>
    <property type="project" value="InterPro"/>
</dbReference>
<dbReference type="Proteomes" id="UP001370490">
    <property type="component" value="Unassembled WGS sequence"/>
</dbReference>
<dbReference type="AlphaFoldDB" id="A0AAN8YVZ5"/>
<dbReference type="GO" id="GO:0000978">
    <property type="term" value="F:RNA polymerase II cis-regulatory region sequence-specific DNA binding"/>
    <property type="evidence" value="ECO:0007669"/>
    <property type="project" value="TreeGrafter"/>
</dbReference>
<evidence type="ECO:0000256" key="5">
    <source>
        <dbReference type="ARBA" id="ARBA00023242"/>
    </source>
</evidence>
<dbReference type="Pfam" id="PF00010">
    <property type="entry name" value="HLH"/>
    <property type="match status" value="1"/>
</dbReference>
<dbReference type="InterPro" id="IPR045239">
    <property type="entry name" value="bHLH95_bHLH"/>
</dbReference>
<evidence type="ECO:0000256" key="2">
    <source>
        <dbReference type="ARBA" id="ARBA00023015"/>
    </source>
</evidence>
<protein>
    <submittedName>
        <fullName evidence="7">Myc-type, basic helix-loop-helix (BHLH) domain</fullName>
    </submittedName>
</protein>
<evidence type="ECO:0000256" key="3">
    <source>
        <dbReference type="ARBA" id="ARBA00023125"/>
    </source>
</evidence>
<comment type="caution">
    <text evidence="7">The sequence shown here is derived from an EMBL/GenBank/DDBJ whole genome shotgun (WGS) entry which is preliminary data.</text>
</comment>
<dbReference type="Gene3D" id="4.10.280.10">
    <property type="entry name" value="Helix-loop-helix DNA-binding domain"/>
    <property type="match status" value="1"/>
</dbReference>
<dbReference type="GO" id="GO:0005634">
    <property type="term" value="C:nucleus"/>
    <property type="evidence" value="ECO:0007669"/>
    <property type="project" value="UniProtKB-SubCell"/>
</dbReference>
<keyword evidence="5" id="KW-0539">Nucleus</keyword>
<dbReference type="InterPro" id="IPR045843">
    <property type="entry name" value="IND-like"/>
</dbReference>